<dbReference type="SUPFAM" id="SSF47616">
    <property type="entry name" value="GST C-terminal domain-like"/>
    <property type="match status" value="1"/>
</dbReference>
<dbReference type="PANTHER" id="PTHR43968:SF6">
    <property type="entry name" value="GLUTATHIONE S-TRANSFERASE OMEGA"/>
    <property type="match status" value="1"/>
</dbReference>
<dbReference type="Pfam" id="PF04399">
    <property type="entry name" value="Glutaredoxin2_C"/>
    <property type="match status" value="1"/>
</dbReference>
<dbReference type="RefSeq" id="WP_027274583.1">
    <property type="nucleotide sequence ID" value="NZ_BRLH01000005.1"/>
</dbReference>
<dbReference type="GO" id="GO:0005829">
    <property type="term" value="C:cytosol"/>
    <property type="evidence" value="ECO:0007669"/>
    <property type="project" value="InterPro"/>
</dbReference>
<dbReference type="InterPro" id="IPR007494">
    <property type="entry name" value="Glutaredoxin2_C"/>
</dbReference>
<dbReference type="Proteomes" id="UP001058124">
    <property type="component" value="Unassembled WGS sequence"/>
</dbReference>
<dbReference type="Pfam" id="PF13417">
    <property type="entry name" value="GST_N_3"/>
    <property type="match status" value="1"/>
</dbReference>
<evidence type="ECO:0000259" key="1">
    <source>
        <dbReference type="PROSITE" id="PS50404"/>
    </source>
</evidence>
<accession>A0AAV5N2P2</accession>
<dbReference type="SFLD" id="SFLDG01204">
    <property type="entry name" value="Grx2-like.1"/>
    <property type="match status" value="1"/>
</dbReference>
<dbReference type="InterPro" id="IPR036282">
    <property type="entry name" value="Glutathione-S-Trfase_C_sf"/>
</dbReference>
<dbReference type="NCBIfam" id="TIGR02182">
    <property type="entry name" value="GRXB"/>
    <property type="match status" value="1"/>
</dbReference>
<dbReference type="PROSITE" id="PS50404">
    <property type="entry name" value="GST_NTER"/>
    <property type="match status" value="1"/>
</dbReference>
<dbReference type="InterPro" id="IPR011767">
    <property type="entry name" value="GLR_AS"/>
</dbReference>
<dbReference type="InterPro" id="IPR050983">
    <property type="entry name" value="GST_Omega/HSP26"/>
</dbReference>
<dbReference type="AlphaFoldDB" id="A0AAV5N2P2"/>
<dbReference type="SFLD" id="SFLDS00019">
    <property type="entry name" value="Glutathione_Transferase_(cytos"/>
    <property type="match status" value="1"/>
</dbReference>
<keyword evidence="3" id="KW-1185">Reference proteome</keyword>
<dbReference type="SFLD" id="SFLDG01183">
    <property type="entry name" value="Grx2-like"/>
    <property type="match status" value="1"/>
</dbReference>
<evidence type="ECO:0000313" key="2">
    <source>
        <dbReference type="EMBL" id="GKX56366.1"/>
    </source>
</evidence>
<proteinExistence type="predicted"/>
<evidence type="ECO:0000313" key="3">
    <source>
        <dbReference type="Proteomes" id="UP001058124"/>
    </source>
</evidence>
<dbReference type="CDD" id="cd03037">
    <property type="entry name" value="GST_N_GRX2"/>
    <property type="match status" value="1"/>
</dbReference>
<name>A0AAV5N2P2_9GAMM</name>
<dbReference type="InterPro" id="IPR040079">
    <property type="entry name" value="Glutathione_S-Trfase"/>
</dbReference>
<gene>
    <name evidence="2" type="ORF">SOASR030_24780</name>
</gene>
<dbReference type="NCBIfam" id="NF007702">
    <property type="entry name" value="PRK10387.1"/>
    <property type="match status" value="1"/>
</dbReference>
<dbReference type="SUPFAM" id="SSF52833">
    <property type="entry name" value="Thioredoxin-like"/>
    <property type="match status" value="1"/>
</dbReference>
<dbReference type="EMBL" id="BRLH01000005">
    <property type="protein sequence ID" value="GKX56366.1"/>
    <property type="molecule type" value="Genomic_DNA"/>
</dbReference>
<dbReference type="InterPro" id="IPR036249">
    <property type="entry name" value="Thioredoxin-like_sf"/>
</dbReference>
<dbReference type="Gene3D" id="1.20.1050.10">
    <property type="match status" value="1"/>
</dbReference>
<protein>
    <submittedName>
        <fullName evidence="2">Glutaredoxin 2</fullName>
    </submittedName>
</protein>
<comment type="caution">
    <text evidence="2">The sequence shown here is derived from an EMBL/GenBank/DDBJ whole genome shotgun (WGS) entry which is preliminary data.</text>
</comment>
<dbReference type="InterPro" id="IPR011901">
    <property type="entry name" value="Grx2"/>
</dbReference>
<sequence>MKLYVYDHCPYCVKARMIFGLKNIPFEMITLLNDDEETPISMIGQKMAPILEKDNGNCMPESMDIVHYVDESFDKPVLTGKTNPAIADWLRDVSAYLNQLLIPRYAKAEFAEFCTPSARAYFTKKKEAAIGSFAQHLENTPVLKARLEEDLQRLDALIQSPEACNGELSVDDIHLFPSLRGMSIVKDVRYPAKVDAYRKAMSKHSGVNLLDAIAQ</sequence>
<organism evidence="2 3">
    <name type="scientific">Leminorella grimontii</name>
    <dbReference type="NCBI Taxonomy" id="82981"/>
    <lineage>
        <taxon>Bacteria</taxon>
        <taxon>Pseudomonadati</taxon>
        <taxon>Pseudomonadota</taxon>
        <taxon>Gammaproteobacteria</taxon>
        <taxon>Enterobacterales</taxon>
        <taxon>Budviciaceae</taxon>
        <taxon>Leminorella</taxon>
    </lineage>
</organism>
<dbReference type="InterPro" id="IPR004045">
    <property type="entry name" value="Glutathione_S-Trfase_N"/>
</dbReference>
<dbReference type="PANTHER" id="PTHR43968">
    <property type="match status" value="1"/>
</dbReference>
<reference evidence="2" key="1">
    <citation type="submission" date="2022-06" db="EMBL/GenBank/DDBJ databases">
        <title>Draft genome sequences of Leminorella grimontii str. JCM5902.</title>
        <authorList>
            <person name="Wakabayashi Y."/>
            <person name="Kojima K."/>
        </authorList>
    </citation>
    <scope>NUCLEOTIDE SEQUENCE</scope>
    <source>
        <strain evidence="2">JCM 5902</strain>
    </source>
</reference>
<feature type="domain" description="GST N-terminal" evidence="1">
    <location>
        <begin position="1"/>
        <end position="77"/>
    </location>
</feature>
<dbReference type="CDD" id="cd03199">
    <property type="entry name" value="GST_C_GRX2"/>
    <property type="match status" value="1"/>
</dbReference>
<dbReference type="Gene3D" id="3.40.30.10">
    <property type="entry name" value="Glutaredoxin"/>
    <property type="match status" value="1"/>
</dbReference>
<dbReference type="PROSITE" id="PS51354">
    <property type="entry name" value="GLUTAREDOXIN_2"/>
    <property type="match status" value="1"/>
</dbReference>
<dbReference type="PROSITE" id="PS00195">
    <property type="entry name" value="GLUTAREDOXIN_1"/>
    <property type="match status" value="1"/>
</dbReference>